<protein>
    <submittedName>
        <fullName evidence="4">Putative nacht domain protein</fullName>
    </submittedName>
</protein>
<dbReference type="Pfam" id="PF24883">
    <property type="entry name" value="NPHP3_N"/>
    <property type="match status" value="1"/>
</dbReference>
<accession>R8BB13</accession>
<proteinExistence type="predicted"/>
<keyword evidence="5" id="KW-1185">Reference proteome</keyword>
<evidence type="ECO:0000313" key="5">
    <source>
        <dbReference type="Proteomes" id="UP000014074"/>
    </source>
</evidence>
<feature type="region of interest" description="Disordered" evidence="2">
    <location>
        <begin position="1953"/>
        <end position="1973"/>
    </location>
</feature>
<dbReference type="Proteomes" id="UP000014074">
    <property type="component" value="Unassembled WGS sequence"/>
</dbReference>
<dbReference type="HOGENOM" id="CLU_000739_0_1_1"/>
<dbReference type="KEGG" id="tmn:UCRPA7_7990"/>
<sequence length="2087" mass="238605">MTVSTREIHEDNRVVSRNANERNVNMVDGPISIQVASSFEIVQTVEIARKTKKRIIRDVPEVTEDDFKLINLQYYLDFIGDERLIHMPARGSDWDRVLTAAEYFGVQVHEFTIHVSRFIREHEFICDTALASCYFLLQLGCEQAEALEPTFNALSALGALLARTIRLKDHFLLSSSIAHDVGHLLSNLVELVGDIAVHYRKQILRISGRAGRSQESVVIDFDAEFGSRITDLWARREHLINHMWRYELGDHKSRSLDIADLRERLSTTKESVKSLIYGRVAERKERVEGTCEWIQRDLFDFVTGKEQIFTVTGSGGCGKSMLASWVRERLEKHVNLRKFETLSFTFAEDNPMHSTTVSFLKSILSQLLEHSVGDVQLFENLTSLFTKEKGHLHDHKKLEVRLWEALDIALATRAKDKARYPRLIIIIDGLDEAVGGSNTVRELHNKIFHLVDKHIRIRAITFSRPISHVGVPGGRQLIITPDHLRDDIKWYLEDRVAQLPICKKLAEEEIKSLVSSIATCAKGSFLFAYLAVQYLQTDISVDDYHKALQGLKGGNATHVLEKLIEKINLKDGDMKGLFAFTLSARRPLTRREMADLLSVNVAQKKVSDRVDVGTLVKKTRGLIVEQKGFIRLKNSVIRNHVVKQVCGSALMSLQEAQTYMTMSLLLFAKCVLKSKHEPSCDRADATVIQLAVDSHHITEYMLYNWVSHFQSSSLINKSGDLQISQAFKDIFPESSLIASLEWSCWSDAYGIEDTLALHELSLQIRSACFGDKHRSVLQNLVILGSIYRGRSDVTRASEFFYKAMSTGRTVLYEFNPFVVSCANTFLVLSEKITFTERTTLVTYREETIRFVIEVCKFQYGGHSDAVIQWLEVLGKLYIQIRETHHAAVIYKELREIVVIRFGRDSPQARKVIKDIVGMSVVLKKDVVEEEIDQIDDAFFNITEEIDSDSEYYFSIMFQRIEYYESKRHFVFVEKLYLTLWRHACVVCYRKNTLELQLLKLNVAVKYIRFLQQLKRFDEASNIMICIWAEYEHHTCQSETLVIRLKELAILARGFGMLTIAISILNKVWIWFKERKLIEHEEAVSTTVIITEVVEEVTETIVETKTTTIVTETLTREIWETTYTRCKGGSIDKHFYKACIALISLYLKLEKWSEAETVTRKSLEIIWKSVLTIDGKLTLEGTHVKESVTIATRLAICLHRQRHLVKAEEMYLRIFKACLVSLQAEDMCLMETTLALINFYEEYHRHEKAIAIYVEVLAHYRKHLGAKHTLTIKTLRKLASTYMLLGRKEAYDCYIEILSFYTHGGYCQAEGLDVAVIVVDFYHREKRWTDLQKLCAILWETFTHHYHEIVLSEDFVQIIYERYRYVLEVHAKVEFTVLYKLTIEYRETVSKAFGTSTTILIAALIVLAELCEKREPHQHESVTIYEEIITRSKTITTITETKIMTIKKRLSKLYVTVIKSGKSTTTTTIERAIEISLEVYEKLKIEFGCWHETTLLQLMELTMLYKKRGTKDCNAIILQLLKESIVEIITKVTVSLTLYTAARTLASMYIACDLVQQGQEFLQQLHILLLFPDVDVVTTGFDKGGIVKLDTRVTKVSFVFLIVFEQCLHGYAKHGVAGFSQLMADILLETLLYEQYATTMASFSESTRIELVLERAARLRCVWTSRGRIGFVDALDKKLFPLFRARYSQQLGQGADADAVFDFYVALLTEIGSGSSADRVEVNFAIVTCKASLAAVRRLMVEEKKPDLARAQAVAKCAHSFADKQRFYHDSHCIVYGYRLAELLAGVDVPAWKTADGNLKQSILGTSRGILRTVLKAMHDNGIELVSLRFDDLVALIRLLGEQESYVELEGFLTTLWQSREVQRSWSPAVVLRIGTLLVQAHFLAKHPDRAIALCNTIYYNLRRSHGGLDPQALEFADRLTLLLKSAGRRRDAVRIHENVVSDLDEHMVSVRTAHVNGNGNGSNGSNGTTTDESDDRLRAVADAHLEGLRRCGWASRTDGQKAMSELYSRLRRYGPLHVQPVEEWGSVSEEDDDSKAREKLFNETVKWVLVGSDGDKEARSKKKRDSITPAKERWGCWEAPRQVHVTT</sequence>
<dbReference type="Gene3D" id="1.25.40.10">
    <property type="entry name" value="Tetratricopeptide repeat domain"/>
    <property type="match status" value="2"/>
</dbReference>
<evidence type="ECO:0000259" key="3">
    <source>
        <dbReference type="Pfam" id="PF24883"/>
    </source>
</evidence>
<dbReference type="EMBL" id="KB933331">
    <property type="protein sequence ID" value="EON96495.1"/>
    <property type="molecule type" value="Genomic_DNA"/>
</dbReference>
<organism evidence="4 5">
    <name type="scientific">Phaeoacremonium minimum (strain UCR-PA7)</name>
    <name type="common">Esca disease fungus</name>
    <name type="synonym">Togninia minima</name>
    <dbReference type="NCBI Taxonomy" id="1286976"/>
    <lineage>
        <taxon>Eukaryota</taxon>
        <taxon>Fungi</taxon>
        <taxon>Dikarya</taxon>
        <taxon>Ascomycota</taxon>
        <taxon>Pezizomycotina</taxon>
        <taxon>Sordariomycetes</taxon>
        <taxon>Sordariomycetidae</taxon>
        <taxon>Togniniales</taxon>
        <taxon>Togniniaceae</taxon>
        <taxon>Phaeoacremonium</taxon>
    </lineage>
</organism>
<dbReference type="InterPro" id="IPR056884">
    <property type="entry name" value="NPHP3-like_N"/>
</dbReference>
<reference evidence="5" key="1">
    <citation type="journal article" date="2013" name="Genome Announc.">
        <title>Draft genome sequence of the ascomycete Phaeoacremonium aleophilum strain UCR-PA7, a causal agent of the esca disease complex in grapevines.</title>
        <authorList>
            <person name="Blanco-Ulate B."/>
            <person name="Rolshausen P."/>
            <person name="Cantu D."/>
        </authorList>
    </citation>
    <scope>NUCLEOTIDE SEQUENCE [LARGE SCALE GENOMIC DNA]</scope>
    <source>
        <strain evidence="5">UCR-PA7</strain>
    </source>
</reference>
<evidence type="ECO:0000256" key="2">
    <source>
        <dbReference type="SAM" id="MobiDB-lite"/>
    </source>
</evidence>
<evidence type="ECO:0000313" key="4">
    <source>
        <dbReference type="EMBL" id="EON96495.1"/>
    </source>
</evidence>
<dbReference type="RefSeq" id="XP_007918701.1">
    <property type="nucleotide sequence ID" value="XM_007920510.1"/>
</dbReference>
<dbReference type="SUPFAM" id="SSF48452">
    <property type="entry name" value="TPR-like"/>
    <property type="match status" value="1"/>
</dbReference>
<dbReference type="SUPFAM" id="SSF52540">
    <property type="entry name" value="P-loop containing nucleoside triphosphate hydrolases"/>
    <property type="match status" value="1"/>
</dbReference>
<dbReference type="InterPro" id="IPR027417">
    <property type="entry name" value="P-loop_NTPase"/>
</dbReference>
<dbReference type="GeneID" id="19328799"/>
<feature type="domain" description="Nephrocystin 3-like N-terminal" evidence="3">
    <location>
        <begin position="289"/>
        <end position="464"/>
    </location>
</feature>
<gene>
    <name evidence="4" type="ORF">UCRPA7_7990</name>
</gene>
<name>R8BB13_PHAM7</name>
<keyword evidence="1" id="KW-0677">Repeat</keyword>
<dbReference type="eggNOG" id="ENOG502QQDH">
    <property type="taxonomic scope" value="Eukaryota"/>
</dbReference>
<dbReference type="OrthoDB" id="2546325at2759"/>
<dbReference type="InterPro" id="IPR011990">
    <property type="entry name" value="TPR-like_helical_dom_sf"/>
</dbReference>
<dbReference type="Gene3D" id="3.40.50.300">
    <property type="entry name" value="P-loop containing nucleotide triphosphate hydrolases"/>
    <property type="match status" value="1"/>
</dbReference>
<evidence type="ECO:0000256" key="1">
    <source>
        <dbReference type="ARBA" id="ARBA00022737"/>
    </source>
</evidence>
<dbReference type="PANTHER" id="PTHR10039">
    <property type="entry name" value="AMELOGENIN"/>
    <property type="match status" value="1"/>
</dbReference>